<dbReference type="InterPro" id="IPR050903">
    <property type="entry name" value="Bact_Chemotaxis_MeTrfase"/>
</dbReference>
<reference evidence="2 3" key="1">
    <citation type="submission" date="2018-03" db="EMBL/GenBank/DDBJ databases">
        <title>Genomic Encyclopedia of Type Strains, Phase III (KMG-III): the genomes of soil and plant-associated and newly described type strains.</title>
        <authorList>
            <person name="Whitman W."/>
        </authorList>
    </citation>
    <scope>NUCLEOTIDE SEQUENCE [LARGE SCALE GENOMIC DNA]</scope>
    <source>
        <strain evidence="2 3">CGMCC 1.12700</strain>
    </source>
</reference>
<evidence type="ECO:0000313" key="2">
    <source>
        <dbReference type="EMBL" id="PSK89745.1"/>
    </source>
</evidence>
<evidence type="ECO:0000313" key="3">
    <source>
        <dbReference type="Proteomes" id="UP000240572"/>
    </source>
</evidence>
<protein>
    <submittedName>
        <fullName evidence="2">Chemotaxis protein methyltransferase CheR</fullName>
    </submittedName>
</protein>
<dbReference type="InterPro" id="IPR022642">
    <property type="entry name" value="CheR_C"/>
</dbReference>
<dbReference type="InterPro" id="IPR000780">
    <property type="entry name" value="CheR_MeTrfase"/>
</dbReference>
<sequence>MSELQEISNTELGEVLYIILQYYGYDFTEYSVASLKRRIGRFMELTETRDIFELKYKLINFKEYFSYFLQTVTVNVTEMFRDPEFYRDLREKVLPTLAAYPIIKIWHAGCSTGEEVYSMCILLKEAGLLNRAYIYATDINPANLAAARSGIIPLSSMKAYTQNYHLSGGTQEFAGYYTARYNNIIIDKSLLKNVIFSRHNLVSESSFNEFQLIVCRNVLIYFNRALQGKIFHLFYNSLAPKSFMALGLKESLISSDIKNQFEVVSAKSKIFKRKM</sequence>
<organism evidence="2 3">
    <name type="scientific">Taibaiella chishuiensis</name>
    <dbReference type="NCBI Taxonomy" id="1434707"/>
    <lineage>
        <taxon>Bacteria</taxon>
        <taxon>Pseudomonadati</taxon>
        <taxon>Bacteroidota</taxon>
        <taxon>Chitinophagia</taxon>
        <taxon>Chitinophagales</taxon>
        <taxon>Chitinophagaceae</taxon>
        <taxon>Taibaiella</taxon>
    </lineage>
</organism>
<gene>
    <name evidence="2" type="ORF">B0I18_11044</name>
</gene>
<dbReference type="OrthoDB" id="9816309at2"/>
<dbReference type="InterPro" id="IPR029063">
    <property type="entry name" value="SAM-dependent_MTases_sf"/>
</dbReference>
<keyword evidence="2" id="KW-0489">Methyltransferase</keyword>
<keyword evidence="2" id="KW-0808">Transferase</keyword>
<dbReference type="Gene3D" id="3.40.50.150">
    <property type="entry name" value="Vaccinia Virus protein VP39"/>
    <property type="match status" value="1"/>
</dbReference>
<name>A0A2P8CXN8_9BACT</name>
<dbReference type="PROSITE" id="PS50123">
    <property type="entry name" value="CHER"/>
    <property type="match status" value="1"/>
</dbReference>
<feature type="domain" description="CheR-type methyltransferase" evidence="1">
    <location>
        <begin position="1"/>
        <end position="274"/>
    </location>
</feature>
<dbReference type="PANTHER" id="PTHR24422">
    <property type="entry name" value="CHEMOTAXIS PROTEIN METHYLTRANSFERASE"/>
    <property type="match status" value="1"/>
</dbReference>
<dbReference type="EMBL" id="PYGD01000010">
    <property type="protein sequence ID" value="PSK89745.1"/>
    <property type="molecule type" value="Genomic_DNA"/>
</dbReference>
<dbReference type="SUPFAM" id="SSF47757">
    <property type="entry name" value="Chemotaxis receptor methyltransferase CheR, N-terminal domain"/>
    <property type="match status" value="1"/>
</dbReference>
<dbReference type="Proteomes" id="UP000240572">
    <property type="component" value="Unassembled WGS sequence"/>
</dbReference>
<dbReference type="GO" id="GO:0008757">
    <property type="term" value="F:S-adenosylmethionine-dependent methyltransferase activity"/>
    <property type="evidence" value="ECO:0007669"/>
    <property type="project" value="InterPro"/>
</dbReference>
<keyword evidence="3" id="KW-1185">Reference proteome</keyword>
<dbReference type="GO" id="GO:0032259">
    <property type="term" value="P:methylation"/>
    <property type="evidence" value="ECO:0007669"/>
    <property type="project" value="UniProtKB-KW"/>
</dbReference>
<dbReference type="SMART" id="SM00138">
    <property type="entry name" value="MeTrc"/>
    <property type="match status" value="1"/>
</dbReference>
<dbReference type="Pfam" id="PF01739">
    <property type="entry name" value="CheR"/>
    <property type="match status" value="1"/>
</dbReference>
<dbReference type="AlphaFoldDB" id="A0A2P8CXN8"/>
<dbReference type="RefSeq" id="WP_106524557.1">
    <property type="nucleotide sequence ID" value="NZ_PYGD01000010.1"/>
</dbReference>
<evidence type="ECO:0000259" key="1">
    <source>
        <dbReference type="PROSITE" id="PS50123"/>
    </source>
</evidence>
<proteinExistence type="predicted"/>
<comment type="caution">
    <text evidence="2">The sequence shown here is derived from an EMBL/GenBank/DDBJ whole genome shotgun (WGS) entry which is preliminary data.</text>
</comment>
<dbReference type="PRINTS" id="PR00996">
    <property type="entry name" value="CHERMTFRASE"/>
</dbReference>
<dbReference type="SUPFAM" id="SSF53335">
    <property type="entry name" value="S-adenosyl-L-methionine-dependent methyltransferases"/>
    <property type="match status" value="1"/>
</dbReference>
<dbReference type="PANTHER" id="PTHR24422:SF8">
    <property type="entry name" value="CHEMOTAXIS PROTEIN"/>
    <property type="match status" value="1"/>
</dbReference>
<accession>A0A2P8CXN8</accession>